<proteinExistence type="predicted"/>
<dbReference type="Proteomes" id="UP000828390">
    <property type="component" value="Unassembled WGS sequence"/>
</dbReference>
<name>A0A9D4JQ43_DREPO</name>
<feature type="compositionally biased region" description="Basic and acidic residues" evidence="1">
    <location>
        <begin position="49"/>
        <end position="60"/>
    </location>
</feature>
<gene>
    <name evidence="2" type="ORF">DPMN_118306</name>
</gene>
<sequence>MSQPKIKGLSALMDMVSVWQPGGHFMSLILTRGLSPKTPSTGSSQDTDSSEREPKYTKHI</sequence>
<reference evidence="2" key="1">
    <citation type="journal article" date="2019" name="bioRxiv">
        <title>The Genome of the Zebra Mussel, Dreissena polymorpha: A Resource for Invasive Species Research.</title>
        <authorList>
            <person name="McCartney M.A."/>
            <person name="Auch B."/>
            <person name="Kono T."/>
            <person name="Mallez S."/>
            <person name="Zhang Y."/>
            <person name="Obille A."/>
            <person name="Becker A."/>
            <person name="Abrahante J.E."/>
            <person name="Garbe J."/>
            <person name="Badalamenti J.P."/>
            <person name="Herman A."/>
            <person name="Mangelson H."/>
            <person name="Liachko I."/>
            <person name="Sullivan S."/>
            <person name="Sone E.D."/>
            <person name="Koren S."/>
            <person name="Silverstein K.A.T."/>
            <person name="Beckman K.B."/>
            <person name="Gohl D.M."/>
        </authorList>
    </citation>
    <scope>NUCLEOTIDE SEQUENCE</scope>
    <source>
        <strain evidence="2">Duluth1</strain>
        <tissue evidence="2">Whole animal</tissue>
    </source>
</reference>
<feature type="region of interest" description="Disordered" evidence="1">
    <location>
        <begin position="33"/>
        <end position="60"/>
    </location>
</feature>
<accession>A0A9D4JQ43</accession>
<reference evidence="2" key="2">
    <citation type="submission" date="2020-11" db="EMBL/GenBank/DDBJ databases">
        <authorList>
            <person name="McCartney M.A."/>
            <person name="Auch B."/>
            <person name="Kono T."/>
            <person name="Mallez S."/>
            <person name="Becker A."/>
            <person name="Gohl D.M."/>
            <person name="Silverstein K.A.T."/>
            <person name="Koren S."/>
            <person name="Bechman K.B."/>
            <person name="Herman A."/>
            <person name="Abrahante J.E."/>
            <person name="Garbe J."/>
        </authorList>
    </citation>
    <scope>NUCLEOTIDE SEQUENCE</scope>
    <source>
        <strain evidence="2">Duluth1</strain>
        <tissue evidence="2">Whole animal</tissue>
    </source>
</reference>
<dbReference type="AlphaFoldDB" id="A0A9D4JQ43"/>
<evidence type="ECO:0000313" key="3">
    <source>
        <dbReference type="Proteomes" id="UP000828390"/>
    </source>
</evidence>
<dbReference type="EMBL" id="JAIWYP010000005">
    <property type="protein sequence ID" value="KAH3816783.1"/>
    <property type="molecule type" value="Genomic_DNA"/>
</dbReference>
<organism evidence="2 3">
    <name type="scientific">Dreissena polymorpha</name>
    <name type="common">Zebra mussel</name>
    <name type="synonym">Mytilus polymorpha</name>
    <dbReference type="NCBI Taxonomy" id="45954"/>
    <lineage>
        <taxon>Eukaryota</taxon>
        <taxon>Metazoa</taxon>
        <taxon>Spiralia</taxon>
        <taxon>Lophotrochozoa</taxon>
        <taxon>Mollusca</taxon>
        <taxon>Bivalvia</taxon>
        <taxon>Autobranchia</taxon>
        <taxon>Heteroconchia</taxon>
        <taxon>Euheterodonta</taxon>
        <taxon>Imparidentia</taxon>
        <taxon>Neoheterodontei</taxon>
        <taxon>Myida</taxon>
        <taxon>Dreissenoidea</taxon>
        <taxon>Dreissenidae</taxon>
        <taxon>Dreissena</taxon>
    </lineage>
</organism>
<protein>
    <submittedName>
        <fullName evidence="2">Uncharacterized protein</fullName>
    </submittedName>
</protein>
<comment type="caution">
    <text evidence="2">The sequence shown here is derived from an EMBL/GenBank/DDBJ whole genome shotgun (WGS) entry which is preliminary data.</text>
</comment>
<keyword evidence="3" id="KW-1185">Reference proteome</keyword>
<evidence type="ECO:0000256" key="1">
    <source>
        <dbReference type="SAM" id="MobiDB-lite"/>
    </source>
</evidence>
<feature type="compositionally biased region" description="Polar residues" evidence="1">
    <location>
        <begin position="37"/>
        <end position="47"/>
    </location>
</feature>
<evidence type="ECO:0000313" key="2">
    <source>
        <dbReference type="EMBL" id="KAH3816783.1"/>
    </source>
</evidence>